<evidence type="ECO:0000313" key="1">
    <source>
        <dbReference type="EMBL" id="GMF40553.1"/>
    </source>
</evidence>
<proteinExistence type="predicted"/>
<dbReference type="AlphaFoldDB" id="A0A9W6XKZ6"/>
<accession>A0A9W6XKZ6</accession>
<reference evidence="1" key="1">
    <citation type="submission" date="2023-04" db="EMBL/GenBank/DDBJ databases">
        <title>Phytophthora fragariaefolia NBRC 109709.</title>
        <authorList>
            <person name="Ichikawa N."/>
            <person name="Sato H."/>
            <person name="Tonouchi N."/>
        </authorList>
    </citation>
    <scope>NUCLEOTIDE SEQUENCE</scope>
    <source>
        <strain evidence="1">NBRC 109709</strain>
    </source>
</reference>
<name>A0A9W6XKZ6_9STRA</name>
<protein>
    <submittedName>
        <fullName evidence="1">Unnamed protein product</fullName>
    </submittedName>
</protein>
<comment type="caution">
    <text evidence="1">The sequence shown here is derived from an EMBL/GenBank/DDBJ whole genome shotgun (WGS) entry which is preliminary data.</text>
</comment>
<evidence type="ECO:0000313" key="2">
    <source>
        <dbReference type="Proteomes" id="UP001165121"/>
    </source>
</evidence>
<keyword evidence="2" id="KW-1185">Reference proteome</keyword>
<dbReference type="Proteomes" id="UP001165121">
    <property type="component" value="Unassembled WGS sequence"/>
</dbReference>
<organism evidence="1 2">
    <name type="scientific">Phytophthora fragariaefolia</name>
    <dbReference type="NCBI Taxonomy" id="1490495"/>
    <lineage>
        <taxon>Eukaryota</taxon>
        <taxon>Sar</taxon>
        <taxon>Stramenopiles</taxon>
        <taxon>Oomycota</taxon>
        <taxon>Peronosporomycetes</taxon>
        <taxon>Peronosporales</taxon>
        <taxon>Peronosporaceae</taxon>
        <taxon>Phytophthora</taxon>
    </lineage>
</organism>
<sequence>MPDPLVLIINHQEALATPVRMYAIHGFSIVANTGSNTLNTNIQRTINTAFKTETPVDEFTVRGIINNKGKYNDITEPRTSRKRHCKTGIRESDQTNIPFGLSTI</sequence>
<gene>
    <name evidence="1" type="ORF">Pfra01_001248600</name>
</gene>
<dbReference type="EMBL" id="BSXT01001255">
    <property type="protein sequence ID" value="GMF40553.1"/>
    <property type="molecule type" value="Genomic_DNA"/>
</dbReference>